<dbReference type="AlphaFoldDB" id="A0A061GQR5"/>
<reference evidence="2 3" key="1">
    <citation type="journal article" date="2013" name="Genome Biol.">
        <title>The genome sequence of the most widely cultivated cacao type and its use to identify candidate genes regulating pod color.</title>
        <authorList>
            <person name="Motamayor J.C."/>
            <person name="Mockaitis K."/>
            <person name="Schmutz J."/>
            <person name="Haiminen N."/>
            <person name="Iii D.L."/>
            <person name="Cornejo O."/>
            <person name="Findley S.D."/>
            <person name="Zheng P."/>
            <person name="Utro F."/>
            <person name="Royaert S."/>
            <person name="Saski C."/>
            <person name="Jenkins J."/>
            <person name="Podicheti R."/>
            <person name="Zhao M."/>
            <person name="Scheffler B.E."/>
            <person name="Stack J.C."/>
            <person name="Feltus F.A."/>
            <person name="Mustiga G.M."/>
            <person name="Amores F."/>
            <person name="Phillips W."/>
            <person name="Marelli J.P."/>
            <person name="May G.D."/>
            <person name="Shapiro H."/>
            <person name="Ma J."/>
            <person name="Bustamante C.D."/>
            <person name="Schnell R.J."/>
            <person name="Main D."/>
            <person name="Gilbert D."/>
            <person name="Parida L."/>
            <person name="Kuhn D.N."/>
        </authorList>
    </citation>
    <scope>NUCLEOTIDE SEQUENCE [LARGE SCALE GENOMIC DNA]</scope>
    <source>
        <strain evidence="3">cv. Matina 1-6</strain>
    </source>
</reference>
<evidence type="ECO:0000313" key="2">
    <source>
        <dbReference type="EMBL" id="EOY31728.1"/>
    </source>
</evidence>
<dbReference type="InParanoid" id="A0A061GQR5"/>
<keyword evidence="2" id="KW-0645">Protease</keyword>
<feature type="compositionally biased region" description="Basic residues" evidence="1">
    <location>
        <begin position="13"/>
        <end position="23"/>
    </location>
</feature>
<accession>A0A061GQR5</accession>
<organism evidence="2 3">
    <name type="scientific">Theobroma cacao</name>
    <name type="common">Cacao</name>
    <name type="synonym">Cocoa</name>
    <dbReference type="NCBI Taxonomy" id="3641"/>
    <lineage>
        <taxon>Eukaryota</taxon>
        <taxon>Viridiplantae</taxon>
        <taxon>Streptophyta</taxon>
        <taxon>Embryophyta</taxon>
        <taxon>Tracheophyta</taxon>
        <taxon>Spermatophyta</taxon>
        <taxon>Magnoliopsida</taxon>
        <taxon>eudicotyledons</taxon>
        <taxon>Gunneridae</taxon>
        <taxon>Pentapetalae</taxon>
        <taxon>rosids</taxon>
        <taxon>malvids</taxon>
        <taxon>Malvales</taxon>
        <taxon>Malvaceae</taxon>
        <taxon>Byttnerioideae</taxon>
        <taxon>Theobroma</taxon>
    </lineage>
</organism>
<dbReference type="Gramene" id="EOY31728">
    <property type="protein sequence ID" value="EOY31728"/>
    <property type="gene ID" value="TCM_038839"/>
</dbReference>
<evidence type="ECO:0000256" key="1">
    <source>
        <dbReference type="SAM" id="MobiDB-lite"/>
    </source>
</evidence>
<feature type="compositionally biased region" description="Pro residues" evidence="1">
    <location>
        <begin position="48"/>
        <end position="63"/>
    </location>
</feature>
<evidence type="ECO:0000313" key="3">
    <source>
        <dbReference type="Proteomes" id="UP000026915"/>
    </source>
</evidence>
<name>A0A061GQR5_THECC</name>
<gene>
    <name evidence="2" type="ORF">TCM_038839</name>
</gene>
<dbReference type="Proteomes" id="UP000026915">
    <property type="component" value="Chromosome 9"/>
</dbReference>
<dbReference type="HOGENOM" id="CLU_026677_1_0_1"/>
<feature type="compositionally biased region" description="Low complexity" evidence="1">
    <location>
        <begin position="34"/>
        <end position="47"/>
    </location>
</feature>
<sequence length="337" mass="37291">MLPRRGLPPLTRSARRGKGRPRQNRPDPMEEESVASIIRVASAAEQPESPPHPPPPTGTPAMPPEMVQALAAFLTAMAGQAQAGQIRPIVSSDTSTILPMPDIPISKKLKEARQLGCVSFTVKSEQDQANYFEEGLCNEIRERMTVIGREPHKEVVQIALRVEKLANENKRMRAEIVKRRNPSGFSNQPLKKGHYRSDCSQLGRATIAISSPPARTNIQRKDSTKVQPRPGVTIRSDVESNAPAYPPPRPQTHMSTRIFAVAEDEARVQPGAVTGTTILIDKDAYALIDSDLDRKFEESLKDDIAPNGTIKSIKPRTSSNRNFKVKLRVSQFRDDSK</sequence>
<dbReference type="GO" id="GO:0008233">
    <property type="term" value="F:peptidase activity"/>
    <property type="evidence" value="ECO:0007669"/>
    <property type="project" value="UniProtKB-KW"/>
</dbReference>
<keyword evidence="3" id="KW-1185">Reference proteome</keyword>
<proteinExistence type="predicted"/>
<protein>
    <submittedName>
        <fullName evidence="2">Gag protease polyprotein, putative</fullName>
    </submittedName>
</protein>
<feature type="region of interest" description="Disordered" evidence="1">
    <location>
        <begin position="1"/>
        <end position="63"/>
    </location>
</feature>
<dbReference type="EMBL" id="CM001887">
    <property type="protein sequence ID" value="EOY31728.1"/>
    <property type="molecule type" value="Genomic_DNA"/>
</dbReference>
<feature type="region of interest" description="Disordered" evidence="1">
    <location>
        <begin position="218"/>
        <end position="253"/>
    </location>
</feature>
<dbReference type="GO" id="GO:0006508">
    <property type="term" value="P:proteolysis"/>
    <property type="evidence" value="ECO:0007669"/>
    <property type="project" value="UniProtKB-KW"/>
</dbReference>
<keyword evidence="2" id="KW-0378">Hydrolase</keyword>
<dbReference type="eggNOG" id="ENOG502T0FM">
    <property type="taxonomic scope" value="Eukaryota"/>
</dbReference>